<feature type="domain" description="DUF632" evidence="3">
    <location>
        <begin position="288"/>
        <end position="594"/>
    </location>
</feature>
<reference evidence="5 6" key="1">
    <citation type="submission" date="2024-06" db="EMBL/GenBank/DDBJ databases">
        <title>A chromosome level genome sequence of Diviner's sage (Salvia divinorum).</title>
        <authorList>
            <person name="Ford S.A."/>
            <person name="Ro D.-K."/>
            <person name="Ness R.W."/>
            <person name="Phillips M.A."/>
        </authorList>
    </citation>
    <scope>NUCLEOTIDE SEQUENCE [LARGE SCALE GENOMIC DNA]</scope>
    <source>
        <strain evidence="5">SAF-2024a</strain>
        <tissue evidence="5">Leaf</tissue>
    </source>
</reference>
<evidence type="ECO:0000256" key="2">
    <source>
        <dbReference type="SAM" id="MobiDB-lite"/>
    </source>
</evidence>
<protein>
    <submittedName>
        <fullName evidence="5">Protein ALTERED PHOSPHATE STARVATION RESPONSE 1-like</fullName>
    </submittedName>
</protein>
<evidence type="ECO:0000313" key="6">
    <source>
        <dbReference type="Proteomes" id="UP001567538"/>
    </source>
</evidence>
<organism evidence="5 6">
    <name type="scientific">Salvia divinorum</name>
    <name type="common">Maria pastora</name>
    <name type="synonym">Diviner's sage</name>
    <dbReference type="NCBI Taxonomy" id="28513"/>
    <lineage>
        <taxon>Eukaryota</taxon>
        <taxon>Viridiplantae</taxon>
        <taxon>Streptophyta</taxon>
        <taxon>Embryophyta</taxon>
        <taxon>Tracheophyta</taxon>
        <taxon>Spermatophyta</taxon>
        <taxon>Magnoliopsida</taxon>
        <taxon>eudicotyledons</taxon>
        <taxon>Gunneridae</taxon>
        <taxon>Pentapetalae</taxon>
        <taxon>asterids</taxon>
        <taxon>lamiids</taxon>
        <taxon>Lamiales</taxon>
        <taxon>Lamiaceae</taxon>
        <taxon>Nepetoideae</taxon>
        <taxon>Mentheae</taxon>
        <taxon>Salviinae</taxon>
        <taxon>Salvia</taxon>
        <taxon>Salvia subgen. Calosphace</taxon>
    </lineage>
</organism>
<evidence type="ECO:0000259" key="3">
    <source>
        <dbReference type="Pfam" id="PF04782"/>
    </source>
</evidence>
<feature type="domain" description="DUF630" evidence="4">
    <location>
        <begin position="1"/>
        <end position="59"/>
    </location>
</feature>
<dbReference type="InterPro" id="IPR006867">
    <property type="entry name" value="DUF632"/>
</dbReference>
<feature type="compositionally biased region" description="Pro residues" evidence="2">
    <location>
        <begin position="60"/>
        <end position="103"/>
    </location>
</feature>
<keyword evidence="6" id="KW-1185">Reference proteome</keyword>
<evidence type="ECO:0000259" key="4">
    <source>
        <dbReference type="Pfam" id="PF04783"/>
    </source>
</evidence>
<evidence type="ECO:0000313" key="5">
    <source>
        <dbReference type="EMBL" id="KAL1562215.1"/>
    </source>
</evidence>
<dbReference type="PANTHER" id="PTHR21450:SF7">
    <property type="entry name" value="DNA LIGASE (DUF630 AND DUF632)"/>
    <property type="match status" value="1"/>
</dbReference>
<feature type="region of interest" description="Disordered" evidence="2">
    <location>
        <begin position="137"/>
        <end position="177"/>
    </location>
</feature>
<dbReference type="Pfam" id="PF04783">
    <property type="entry name" value="DUF630"/>
    <property type="match status" value="1"/>
</dbReference>
<dbReference type="EMBL" id="JBEAFC010000003">
    <property type="protein sequence ID" value="KAL1562215.1"/>
    <property type="molecule type" value="Genomic_DNA"/>
</dbReference>
<dbReference type="Pfam" id="PF04782">
    <property type="entry name" value="DUF632"/>
    <property type="match status" value="1"/>
</dbReference>
<dbReference type="AlphaFoldDB" id="A0ABD1I0G2"/>
<evidence type="ECO:0000256" key="1">
    <source>
        <dbReference type="SAM" id="Coils"/>
    </source>
</evidence>
<proteinExistence type="predicted"/>
<dbReference type="Proteomes" id="UP001567538">
    <property type="component" value="Unassembled WGS sequence"/>
</dbReference>
<dbReference type="InterPro" id="IPR006868">
    <property type="entry name" value="DUF630"/>
</dbReference>
<sequence>MGCAQSKIDKEESVSRCKERRNLMKEAVVARNAFASAHSGYSVSLKDTGTALSDFADGEIPPPPLVTAVPENPPVVDRPPLPPLSPMESNLPPPPPPLPSFSPMPPLQRAVTMPAALSESVRKGKMKGVAVHEENIYEDEEEDEQEERFRRRKKGVEEAEVETPVRPPPNPSTTPSEIKGMVWDYFFTDNMPGSNLDEVREKGEGGNAEGMNGNLDQAFENVAGNDEFKTPEKQVGFDEMEVFKTPEETPAPVLEPAPKFMHSNTAPPAMSRTVIGGSAAGNENGVDLLKIISEIDDHFLKASQSSHTVSKMLEAMRLHYHSNFADNRGHIDHAARVMQVITWNKSFKGIPNGEAENDSFHPDDYETHAAVLNKLLAWEKKLYVEIKAGELMKREYQRKVGVLNKLKKRNASAEQLEKAKAAVSYLHTRYIVDMQSLDSTVSEVNDIRDRQLFPKLVALVHGMTTMWESMCVHHSSQLELVTGLKSLDISNVLIETTKHHHDRTKQLATVLDQWHSHFEKLVTGLRQYITGLFKWLKLNLIPIESSLKEKVPSPPRAPNEPPIQLLLRAWHDYLEKLPDEVAKGAIASFAAVIKTIILHQEEEMRLKEKCEETRREYVRKKQAFEEWHHKYMNRRTPPADEGDPDKAGESGTRGPVAEKQFVVESLKKRMDKEMEDHQKHCVQVREKSLGSLKIRLPEIVRALSDHAHACFEAYERLRLLTESQHPNPNAGA</sequence>
<name>A0ABD1I0G2_SALDI</name>
<feature type="region of interest" description="Disordered" evidence="2">
    <location>
        <begin position="54"/>
        <end position="103"/>
    </location>
</feature>
<feature type="coiled-coil region" evidence="1">
    <location>
        <begin position="596"/>
        <end position="623"/>
    </location>
</feature>
<dbReference type="PANTHER" id="PTHR21450">
    <property type="entry name" value="PROTEIN ALTERED PHOSPHATE STARVATION RESPONSE 1"/>
    <property type="match status" value="1"/>
</dbReference>
<comment type="caution">
    <text evidence="5">The sequence shown here is derived from an EMBL/GenBank/DDBJ whole genome shotgun (WGS) entry which is preliminary data.</text>
</comment>
<accession>A0ABD1I0G2</accession>
<feature type="compositionally biased region" description="Acidic residues" evidence="2">
    <location>
        <begin position="137"/>
        <end position="146"/>
    </location>
</feature>
<keyword evidence="1" id="KW-0175">Coiled coil</keyword>
<feature type="region of interest" description="Disordered" evidence="2">
    <location>
        <begin position="632"/>
        <end position="655"/>
    </location>
</feature>
<gene>
    <name evidence="5" type="ORF">AAHA92_04815</name>
</gene>